<dbReference type="OrthoDB" id="9802815at2"/>
<comment type="function">
    <text evidence="5">Attaches a formyl group to the free amino group of methionyl-tRNA(fMet). The formyl group appears to play a dual role in the initiator identity of N-formylmethionyl-tRNA by promoting its recognition by IF2 and preventing the misappropriation of this tRNA by the elongation apparatus.</text>
</comment>
<evidence type="ECO:0000259" key="6">
    <source>
        <dbReference type="Pfam" id="PF00551"/>
    </source>
</evidence>
<gene>
    <name evidence="5 8" type="primary">fmt</name>
    <name evidence="8" type="ORF">Spb1_34910</name>
</gene>
<dbReference type="Gene3D" id="3.40.50.12230">
    <property type="match status" value="1"/>
</dbReference>
<protein>
    <recommendedName>
        <fullName evidence="2 5">Methionyl-tRNA formyltransferase</fullName>
        <ecNumber evidence="2 5">2.1.2.9</ecNumber>
    </recommendedName>
</protein>
<dbReference type="InterPro" id="IPR041711">
    <property type="entry name" value="Met-tRNA-FMT_N"/>
</dbReference>
<name>A0A518GSH6_9PLAN</name>
<dbReference type="NCBIfam" id="TIGR00460">
    <property type="entry name" value="fmt"/>
    <property type="match status" value="1"/>
</dbReference>
<keyword evidence="3 5" id="KW-0808">Transferase</keyword>
<evidence type="ECO:0000259" key="7">
    <source>
        <dbReference type="Pfam" id="PF02911"/>
    </source>
</evidence>
<dbReference type="KEGG" id="peh:Spb1_34910"/>
<accession>A0A518GSH6</accession>
<sequence>MKSLRIAFLGTGPLARPVFEALRESPHHQVVAMITQPSRTGRGHHQHENPLIGLAEERNIPVFQPSRIRDAEHATWLKELDLDLSVVAAYGQILSREILDLPRLGTINVHASLLPKYRGATPIHAAVLSGDEVAGVTIIRLVPKLDAGPMLGVDQLQVDAQETTGSLEARLAQLAVPLTLRVVDQLAMGEAQETLQDETLATHVGKLTKQHGLIDWSKPAIDIERHIRGMQPWPGPQTMLFSEGKAPLRLSILQGAVISSSAMNLSSAESSTEQTAPGQLGSESSRLFVQTGDHRLEILSLQPEGKRAMSAAEYLRGRPVKPGDCLGSPVITSE</sequence>
<comment type="similarity">
    <text evidence="1 5">Belongs to the Fmt family.</text>
</comment>
<dbReference type="InterPro" id="IPR005794">
    <property type="entry name" value="Fmt"/>
</dbReference>
<keyword evidence="9" id="KW-1185">Reference proteome</keyword>
<dbReference type="Proteomes" id="UP000315349">
    <property type="component" value="Chromosome"/>
</dbReference>
<evidence type="ECO:0000256" key="2">
    <source>
        <dbReference type="ARBA" id="ARBA00012261"/>
    </source>
</evidence>
<dbReference type="GO" id="GO:0004479">
    <property type="term" value="F:methionyl-tRNA formyltransferase activity"/>
    <property type="evidence" value="ECO:0007669"/>
    <property type="project" value="UniProtKB-UniRule"/>
</dbReference>
<dbReference type="HAMAP" id="MF_00182">
    <property type="entry name" value="Formyl_trans"/>
    <property type="match status" value="1"/>
</dbReference>
<evidence type="ECO:0000256" key="5">
    <source>
        <dbReference type="HAMAP-Rule" id="MF_00182"/>
    </source>
</evidence>
<evidence type="ECO:0000313" key="8">
    <source>
        <dbReference type="EMBL" id="QDV31546.1"/>
    </source>
</evidence>
<dbReference type="InterPro" id="IPR036477">
    <property type="entry name" value="Formyl_transf_N_sf"/>
</dbReference>
<dbReference type="GO" id="GO:0005829">
    <property type="term" value="C:cytosol"/>
    <property type="evidence" value="ECO:0007669"/>
    <property type="project" value="TreeGrafter"/>
</dbReference>
<proteinExistence type="inferred from homology"/>
<evidence type="ECO:0000256" key="1">
    <source>
        <dbReference type="ARBA" id="ARBA00010699"/>
    </source>
</evidence>
<dbReference type="PANTHER" id="PTHR11138">
    <property type="entry name" value="METHIONYL-TRNA FORMYLTRANSFERASE"/>
    <property type="match status" value="1"/>
</dbReference>
<dbReference type="Pfam" id="PF02911">
    <property type="entry name" value="Formyl_trans_C"/>
    <property type="match status" value="1"/>
</dbReference>
<organism evidence="8 9">
    <name type="scientific">Planctopirus ephydatiae</name>
    <dbReference type="NCBI Taxonomy" id="2528019"/>
    <lineage>
        <taxon>Bacteria</taxon>
        <taxon>Pseudomonadati</taxon>
        <taxon>Planctomycetota</taxon>
        <taxon>Planctomycetia</taxon>
        <taxon>Planctomycetales</taxon>
        <taxon>Planctomycetaceae</taxon>
        <taxon>Planctopirus</taxon>
    </lineage>
</organism>
<dbReference type="SUPFAM" id="SSF50486">
    <property type="entry name" value="FMT C-terminal domain-like"/>
    <property type="match status" value="1"/>
</dbReference>
<evidence type="ECO:0000256" key="4">
    <source>
        <dbReference type="ARBA" id="ARBA00022917"/>
    </source>
</evidence>
<feature type="binding site" evidence="5">
    <location>
        <begin position="112"/>
        <end position="115"/>
    </location>
    <ligand>
        <name>(6S)-5,6,7,8-tetrahydrofolate</name>
        <dbReference type="ChEBI" id="CHEBI:57453"/>
    </ligand>
</feature>
<dbReference type="EC" id="2.1.2.9" evidence="2 5"/>
<dbReference type="AlphaFoldDB" id="A0A518GSH6"/>
<dbReference type="RefSeq" id="WP_145302600.1">
    <property type="nucleotide sequence ID" value="NZ_CP036299.1"/>
</dbReference>
<dbReference type="CDD" id="cd08704">
    <property type="entry name" value="Met_tRNA_FMT_C"/>
    <property type="match status" value="1"/>
</dbReference>
<evidence type="ECO:0000256" key="3">
    <source>
        <dbReference type="ARBA" id="ARBA00022679"/>
    </source>
</evidence>
<evidence type="ECO:0000313" key="9">
    <source>
        <dbReference type="Proteomes" id="UP000315349"/>
    </source>
</evidence>
<keyword evidence="4 5" id="KW-0648">Protein biosynthesis</keyword>
<dbReference type="InterPro" id="IPR044135">
    <property type="entry name" value="Met-tRNA-FMT_C"/>
</dbReference>
<feature type="domain" description="Formyl transferase C-terminal" evidence="7">
    <location>
        <begin position="206"/>
        <end position="318"/>
    </location>
</feature>
<dbReference type="InterPro" id="IPR002376">
    <property type="entry name" value="Formyl_transf_N"/>
</dbReference>
<dbReference type="PANTHER" id="PTHR11138:SF5">
    <property type="entry name" value="METHIONYL-TRNA FORMYLTRANSFERASE, MITOCHONDRIAL"/>
    <property type="match status" value="1"/>
</dbReference>
<dbReference type="CDD" id="cd08646">
    <property type="entry name" value="FMT_core_Met-tRNA-FMT_N"/>
    <property type="match status" value="1"/>
</dbReference>
<dbReference type="EMBL" id="CP036299">
    <property type="protein sequence ID" value="QDV31546.1"/>
    <property type="molecule type" value="Genomic_DNA"/>
</dbReference>
<dbReference type="InterPro" id="IPR011034">
    <property type="entry name" value="Formyl_transferase-like_C_sf"/>
</dbReference>
<dbReference type="InterPro" id="IPR005793">
    <property type="entry name" value="Formyl_trans_C"/>
</dbReference>
<dbReference type="SUPFAM" id="SSF53328">
    <property type="entry name" value="Formyltransferase"/>
    <property type="match status" value="1"/>
</dbReference>
<dbReference type="Pfam" id="PF00551">
    <property type="entry name" value="Formyl_trans_N"/>
    <property type="match status" value="1"/>
</dbReference>
<feature type="domain" description="Formyl transferase N-terminal" evidence="6">
    <location>
        <begin position="5"/>
        <end position="181"/>
    </location>
</feature>
<reference evidence="8 9" key="1">
    <citation type="submission" date="2019-02" db="EMBL/GenBank/DDBJ databases">
        <title>Deep-cultivation of Planctomycetes and their phenomic and genomic characterization uncovers novel biology.</title>
        <authorList>
            <person name="Wiegand S."/>
            <person name="Jogler M."/>
            <person name="Boedeker C."/>
            <person name="Pinto D."/>
            <person name="Vollmers J."/>
            <person name="Rivas-Marin E."/>
            <person name="Kohn T."/>
            <person name="Peeters S.H."/>
            <person name="Heuer A."/>
            <person name="Rast P."/>
            <person name="Oberbeckmann S."/>
            <person name="Bunk B."/>
            <person name="Jeske O."/>
            <person name="Meyerdierks A."/>
            <person name="Storesund J.E."/>
            <person name="Kallscheuer N."/>
            <person name="Luecker S."/>
            <person name="Lage O.M."/>
            <person name="Pohl T."/>
            <person name="Merkel B.J."/>
            <person name="Hornburger P."/>
            <person name="Mueller R.-W."/>
            <person name="Bruemmer F."/>
            <person name="Labrenz M."/>
            <person name="Spormann A.M."/>
            <person name="Op den Camp H."/>
            <person name="Overmann J."/>
            <person name="Amann R."/>
            <person name="Jetten M.S.M."/>
            <person name="Mascher T."/>
            <person name="Medema M.H."/>
            <person name="Devos D.P."/>
            <person name="Kaster A.-K."/>
            <person name="Ovreas L."/>
            <person name="Rohde M."/>
            <person name="Galperin M.Y."/>
            <person name="Jogler C."/>
        </authorList>
    </citation>
    <scope>NUCLEOTIDE SEQUENCE [LARGE SCALE GENOMIC DNA]</scope>
    <source>
        <strain evidence="8 9">Spb1</strain>
    </source>
</reference>
<comment type="catalytic activity">
    <reaction evidence="5">
        <text>L-methionyl-tRNA(fMet) + (6R)-10-formyltetrahydrofolate = N-formyl-L-methionyl-tRNA(fMet) + (6S)-5,6,7,8-tetrahydrofolate + H(+)</text>
        <dbReference type="Rhea" id="RHEA:24380"/>
        <dbReference type="Rhea" id="RHEA-COMP:9952"/>
        <dbReference type="Rhea" id="RHEA-COMP:9953"/>
        <dbReference type="ChEBI" id="CHEBI:15378"/>
        <dbReference type="ChEBI" id="CHEBI:57453"/>
        <dbReference type="ChEBI" id="CHEBI:78530"/>
        <dbReference type="ChEBI" id="CHEBI:78844"/>
        <dbReference type="ChEBI" id="CHEBI:195366"/>
        <dbReference type="EC" id="2.1.2.9"/>
    </reaction>
</comment>